<name>A0A5E8CLD1_9ZZZZ</name>
<proteinExistence type="predicted"/>
<evidence type="ECO:0000313" key="1">
    <source>
        <dbReference type="EMBL" id="VVU95719.1"/>
    </source>
</evidence>
<organism evidence="1">
    <name type="scientific">seawater metagenome</name>
    <dbReference type="NCBI Taxonomy" id="1561972"/>
    <lineage>
        <taxon>unclassified sequences</taxon>
        <taxon>metagenomes</taxon>
        <taxon>ecological metagenomes</taxon>
    </lineage>
</organism>
<dbReference type="AlphaFoldDB" id="A0A5E8CLD1"/>
<protein>
    <submittedName>
        <fullName evidence="1">Uncharacterized protein</fullName>
    </submittedName>
</protein>
<reference evidence="1" key="1">
    <citation type="submission" date="2019-09" db="EMBL/GenBank/DDBJ databases">
        <authorList>
            <person name="Needham M D."/>
        </authorList>
    </citation>
    <scope>NUCLEOTIDE SEQUENCE</scope>
</reference>
<gene>
    <name evidence="1" type="ORF">CPAV1605_1474</name>
</gene>
<accession>A0A5E8CLD1</accession>
<sequence length="98" mass="12073">MTRSDALKKAQKKYLLKIKEENTEVYKSMMKKQLLYQKQYIKKLREDEEKFNNYKKGRADYARIFYNNNKQNILDKRAHIREIKKDEDLNKLLQKQIN</sequence>
<dbReference type="EMBL" id="CABVLZ010000009">
    <property type="protein sequence ID" value="VVU95719.1"/>
    <property type="molecule type" value="Genomic_DNA"/>
</dbReference>